<proteinExistence type="predicted"/>
<dbReference type="AlphaFoldDB" id="A0A2X1Q519"/>
<evidence type="ECO:0000313" key="4">
    <source>
        <dbReference type="Proteomes" id="UP000250675"/>
    </source>
</evidence>
<dbReference type="Proteomes" id="UP000250675">
    <property type="component" value="Unassembled WGS sequence"/>
</dbReference>
<keyword evidence="1" id="KW-0812">Transmembrane</keyword>
<keyword evidence="3" id="KW-0012">Acyltransferase</keyword>
<dbReference type="GO" id="GO:0016747">
    <property type="term" value="F:acyltransferase activity, transferring groups other than amino-acyl groups"/>
    <property type="evidence" value="ECO:0007669"/>
    <property type="project" value="InterPro"/>
</dbReference>
<keyword evidence="1" id="KW-0472">Membrane</keyword>
<feature type="domain" description="Acyltransferase 3" evidence="2">
    <location>
        <begin position="5"/>
        <end position="81"/>
    </location>
</feature>
<dbReference type="EMBL" id="UASO01000001">
    <property type="protein sequence ID" value="SPX50623.1"/>
    <property type="molecule type" value="Genomic_DNA"/>
</dbReference>
<gene>
    <name evidence="3" type="ORF">NCTC9645_00122</name>
</gene>
<sequence length="85" mass="9721">MKHIKELDGLRGLMALWVVAGHAYEAIPSISKFIPMTLMNDFAVDVFIVLSGFVIFNYLNKNPGVSYKKYIKQRALRLLVMLPTY</sequence>
<dbReference type="Pfam" id="PF01757">
    <property type="entry name" value="Acyl_transf_3"/>
    <property type="match status" value="1"/>
</dbReference>
<evidence type="ECO:0000313" key="3">
    <source>
        <dbReference type="EMBL" id="SPX50623.1"/>
    </source>
</evidence>
<dbReference type="InterPro" id="IPR002656">
    <property type="entry name" value="Acyl_transf_3_dom"/>
</dbReference>
<name>A0A2X1Q519_KLEPN</name>
<evidence type="ECO:0000259" key="2">
    <source>
        <dbReference type="Pfam" id="PF01757"/>
    </source>
</evidence>
<feature type="transmembrane region" description="Helical" evidence="1">
    <location>
        <begin position="42"/>
        <end position="59"/>
    </location>
</feature>
<organism evidence="3 4">
    <name type="scientific">Klebsiella pneumoniae</name>
    <dbReference type="NCBI Taxonomy" id="573"/>
    <lineage>
        <taxon>Bacteria</taxon>
        <taxon>Pseudomonadati</taxon>
        <taxon>Pseudomonadota</taxon>
        <taxon>Gammaproteobacteria</taxon>
        <taxon>Enterobacterales</taxon>
        <taxon>Enterobacteriaceae</taxon>
        <taxon>Klebsiella/Raoultella group</taxon>
        <taxon>Klebsiella</taxon>
        <taxon>Klebsiella pneumoniae complex</taxon>
    </lineage>
</organism>
<accession>A0A2X1Q519</accession>
<protein>
    <submittedName>
        <fullName evidence="3">Acyltransferase family</fullName>
    </submittedName>
</protein>
<reference evidence="3 4" key="1">
    <citation type="submission" date="2018-06" db="EMBL/GenBank/DDBJ databases">
        <authorList>
            <consortium name="Pathogen Informatics"/>
            <person name="Doyle S."/>
        </authorList>
    </citation>
    <scope>NUCLEOTIDE SEQUENCE [LARGE SCALE GENOMIC DNA]</scope>
    <source>
        <strain evidence="3 4">NCTC9645</strain>
    </source>
</reference>
<keyword evidence="3" id="KW-0808">Transferase</keyword>
<keyword evidence="1" id="KW-1133">Transmembrane helix</keyword>
<evidence type="ECO:0000256" key="1">
    <source>
        <dbReference type="SAM" id="Phobius"/>
    </source>
</evidence>